<name>A0A9Q0JVF3_9MAGN</name>
<organism evidence="1 2">
    <name type="scientific">Protea cynaroides</name>
    <dbReference type="NCBI Taxonomy" id="273540"/>
    <lineage>
        <taxon>Eukaryota</taxon>
        <taxon>Viridiplantae</taxon>
        <taxon>Streptophyta</taxon>
        <taxon>Embryophyta</taxon>
        <taxon>Tracheophyta</taxon>
        <taxon>Spermatophyta</taxon>
        <taxon>Magnoliopsida</taxon>
        <taxon>Proteales</taxon>
        <taxon>Proteaceae</taxon>
        <taxon>Protea</taxon>
    </lineage>
</organism>
<comment type="caution">
    <text evidence="1">The sequence shown here is derived from an EMBL/GenBank/DDBJ whole genome shotgun (WGS) entry which is preliminary data.</text>
</comment>
<gene>
    <name evidence="1" type="ORF">NE237_028600</name>
</gene>
<dbReference type="EMBL" id="JAMYWD010000012">
    <property type="protein sequence ID" value="KAJ4951768.1"/>
    <property type="molecule type" value="Genomic_DNA"/>
</dbReference>
<proteinExistence type="predicted"/>
<dbReference type="Proteomes" id="UP001141806">
    <property type="component" value="Unassembled WGS sequence"/>
</dbReference>
<keyword evidence="2" id="KW-1185">Reference proteome</keyword>
<evidence type="ECO:0000313" key="2">
    <source>
        <dbReference type="Proteomes" id="UP001141806"/>
    </source>
</evidence>
<dbReference type="AlphaFoldDB" id="A0A9Q0JVF3"/>
<sequence>MQIAHSKGDDGTHGAWVLERQVVKSGNSMVSEKKKTSINQLWFQILRTITCSLQMARSIENCGTENIMLMGILGFFFNYCRLVCRNFLHILVLYRSFSH</sequence>
<protein>
    <submittedName>
        <fullName evidence="1">Uncharacterized protein</fullName>
    </submittedName>
</protein>
<reference evidence="1" key="1">
    <citation type="journal article" date="2023" name="Plant J.">
        <title>The genome of the king protea, Protea cynaroides.</title>
        <authorList>
            <person name="Chang J."/>
            <person name="Duong T.A."/>
            <person name="Schoeman C."/>
            <person name="Ma X."/>
            <person name="Roodt D."/>
            <person name="Barker N."/>
            <person name="Li Z."/>
            <person name="Van de Peer Y."/>
            <person name="Mizrachi E."/>
        </authorList>
    </citation>
    <scope>NUCLEOTIDE SEQUENCE</scope>
    <source>
        <tissue evidence="1">Young leaves</tissue>
    </source>
</reference>
<evidence type="ECO:0000313" key="1">
    <source>
        <dbReference type="EMBL" id="KAJ4951768.1"/>
    </source>
</evidence>
<accession>A0A9Q0JVF3</accession>